<keyword evidence="2" id="KW-1185">Reference proteome</keyword>
<comment type="caution">
    <text evidence="1">The sequence shown here is derived from an EMBL/GenBank/DDBJ whole genome shotgun (WGS) entry which is preliminary data.</text>
</comment>
<gene>
    <name evidence="1" type="ORF">BDN71DRAFT_1452512</name>
</gene>
<reference evidence="1" key="1">
    <citation type="submission" date="2020-11" db="EMBL/GenBank/DDBJ databases">
        <authorList>
            <consortium name="DOE Joint Genome Institute"/>
            <person name="Ahrendt S."/>
            <person name="Riley R."/>
            <person name="Andreopoulos W."/>
            <person name="Labutti K."/>
            <person name="Pangilinan J."/>
            <person name="Ruiz-Duenas F.J."/>
            <person name="Barrasa J.M."/>
            <person name="Sanchez-Garcia M."/>
            <person name="Camarero S."/>
            <person name="Miyauchi S."/>
            <person name="Serrano A."/>
            <person name="Linde D."/>
            <person name="Babiker R."/>
            <person name="Drula E."/>
            <person name="Ayuso-Fernandez I."/>
            <person name="Pacheco R."/>
            <person name="Padilla G."/>
            <person name="Ferreira P."/>
            <person name="Barriuso J."/>
            <person name="Kellner H."/>
            <person name="Castanera R."/>
            <person name="Alfaro M."/>
            <person name="Ramirez L."/>
            <person name="Pisabarro A.G."/>
            <person name="Kuo A."/>
            <person name="Tritt A."/>
            <person name="Lipzen A."/>
            <person name="He G."/>
            <person name="Yan M."/>
            <person name="Ng V."/>
            <person name="Cullen D."/>
            <person name="Martin F."/>
            <person name="Rosso M.-N."/>
            <person name="Henrissat B."/>
            <person name="Hibbett D."/>
            <person name="Martinez A.T."/>
            <person name="Grigoriev I.V."/>
        </authorList>
    </citation>
    <scope>NUCLEOTIDE SEQUENCE</scope>
    <source>
        <strain evidence="1">ATCC 90797</strain>
    </source>
</reference>
<evidence type="ECO:0000313" key="2">
    <source>
        <dbReference type="Proteomes" id="UP000807025"/>
    </source>
</evidence>
<proteinExistence type="predicted"/>
<protein>
    <submittedName>
        <fullName evidence="1">Uncharacterized protein</fullName>
    </submittedName>
</protein>
<name>A0A9P5ZPN2_PLEER</name>
<dbReference type="Proteomes" id="UP000807025">
    <property type="component" value="Unassembled WGS sequence"/>
</dbReference>
<evidence type="ECO:0000313" key="1">
    <source>
        <dbReference type="EMBL" id="KAF9491659.1"/>
    </source>
</evidence>
<sequence length="68" mass="7480">MSCLSAVVRIIAFLNRAGVYSPNHFLYPASVATMPFPSMLLRYLCSVKRGSGHSILREAHATASRAQR</sequence>
<organism evidence="1 2">
    <name type="scientific">Pleurotus eryngii</name>
    <name type="common">Boletus of the steppes</name>
    <dbReference type="NCBI Taxonomy" id="5323"/>
    <lineage>
        <taxon>Eukaryota</taxon>
        <taxon>Fungi</taxon>
        <taxon>Dikarya</taxon>
        <taxon>Basidiomycota</taxon>
        <taxon>Agaricomycotina</taxon>
        <taxon>Agaricomycetes</taxon>
        <taxon>Agaricomycetidae</taxon>
        <taxon>Agaricales</taxon>
        <taxon>Pleurotineae</taxon>
        <taxon>Pleurotaceae</taxon>
        <taxon>Pleurotus</taxon>
    </lineage>
</organism>
<dbReference type="EMBL" id="MU154614">
    <property type="protein sequence ID" value="KAF9491659.1"/>
    <property type="molecule type" value="Genomic_DNA"/>
</dbReference>
<accession>A0A9P5ZPN2</accession>
<dbReference type="AlphaFoldDB" id="A0A9P5ZPN2"/>